<comment type="caution">
    <text evidence="1">The sequence shown here is derived from an EMBL/GenBank/DDBJ whole genome shotgun (WGS) entry which is preliminary data.</text>
</comment>
<protein>
    <submittedName>
        <fullName evidence="1">DUF2490 domain-containing protein</fullName>
    </submittedName>
</protein>
<dbReference type="InterPro" id="IPR019619">
    <property type="entry name" value="DUF2490"/>
</dbReference>
<organism evidence="1 2">
    <name type="scientific">Pontibacter silvestris</name>
    <dbReference type="NCBI Taxonomy" id="2305183"/>
    <lineage>
        <taxon>Bacteria</taxon>
        <taxon>Pseudomonadati</taxon>
        <taxon>Bacteroidota</taxon>
        <taxon>Cytophagia</taxon>
        <taxon>Cytophagales</taxon>
        <taxon>Hymenobacteraceae</taxon>
        <taxon>Pontibacter</taxon>
    </lineage>
</organism>
<dbReference type="RefSeq" id="WP_229961865.1">
    <property type="nucleotide sequence ID" value="NZ_JAJJWI010000016.1"/>
</dbReference>
<evidence type="ECO:0000313" key="2">
    <source>
        <dbReference type="Proteomes" id="UP001597369"/>
    </source>
</evidence>
<dbReference type="Pfam" id="PF10677">
    <property type="entry name" value="DUF2490"/>
    <property type="match status" value="1"/>
</dbReference>
<gene>
    <name evidence="1" type="ORF">ACFSKU_02640</name>
</gene>
<name>A0ABW4WUX8_9BACT</name>
<accession>A0ABW4WUX8</accession>
<dbReference type="EMBL" id="JBHUHV010000008">
    <property type="protein sequence ID" value="MFD2065765.1"/>
    <property type="molecule type" value="Genomic_DNA"/>
</dbReference>
<keyword evidence="2" id="KW-1185">Reference proteome</keyword>
<sequence>MRYFVAVLLLWLTAYTLKAQSGGKHRSAYWIKYNNELTLSEKWLLTTEAENRRTFSPDRQNQVLARTTISKQITSTLHLGVGLAYNTEYEADAELWVPEWRPHEQVELLLVKNKFQIEQRIRVEQQFIRNTAGDELLEDHSLTLRTRYQLQLIYNFKEKEGEKGNLAVILWDEPYATPAEKMFFNQNRLSLGIRYQPFQKMYLKLSYINRIVQTDPDKYQYWNVLRFTFNHLLEL</sequence>
<proteinExistence type="predicted"/>
<dbReference type="Proteomes" id="UP001597369">
    <property type="component" value="Unassembled WGS sequence"/>
</dbReference>
<evidence type="ECO:0000313" key="1">
    <source>
        <dbReference type="EMBL" id="MFD2065765.1"/>
    </source>
</evidence>
<reference evidence="2" key="1">
    <citation type="journal article" date="2019" name="Int. J. Syst. Evol. Microbiol.">
        <title>The Global Catalogue of Microorganisms (GCM) 10K type strain sequencing project: providing services to taxonomists for standard genome sequencing and annotation.</title>
        <authorList>
            <consortium name="The Broad Institute Genomics Platform"/>
            <consortium name="The Broad Institute Genome Sequencing Center for Infectious Disease"/>
            <person name="Wu L."/>
            <person name="Ma J."/>
        </authorList>
    </citation>
    <scope>NUCLEOTIDE SEQUENCE [LARGE SCALE GENOMIC DNA]</scope>
    <source>
        <strain evidence="2">JCM 16545</strain>
    </source>
</reference>